<dbReference type="EMBL" id="BBWV01000004">
    <property type="protein sequence ID" value="GAO44823.1"/>
    <property type="molecule type" value="Genomic_DNA"/>
</dbReference>
<evidence type="ECO:0000313" key="1">
    <source>
        <dbReference type="EMBL" id="GAO44823.1"/>
    </source>
</evidence>
<reference evidence="1 2" key="1">
    <citation type="submission" date="2015-04" db="EMBL/GenBank/DDBJ databases">
        <title>Whole genome shotgun sequence of Flavihumibacter petaseus NBRC 106054.</title>
        <authorList>
            <person name="Miyazawa S."/>
            <person name="Hosoyama A."/>
            <person name="Hashimoto M."/>
            <person name="Noguchi M."/>
            <person name="Tsuchikane K."/>
            <person name="Ohji S."/>
            <person name="Yamazoe A."/>
            <person name="Ichikawa N."/>
            <person name="Kimura A."/>
            <person name="Fujita N."/>
        </authorList>
    </citation>
    <scope>NUCLEOTIDE SEQUENCE [LARGE SCALE GENOMIC DNA]</scope>
    <source>
        <strain evidence="1 2">NBRC 106054</strain>
    </source>
</reference>
<dbReference type="InterPro" id="IPR013481">
    <property type="entry name" value="NarM"/>
</dbReference>
<evidence type="ECO:0008006" key="3">
    <source>
        <dbReference type="Google" id="ProtNLM"/>
    </source>
</evidence>
<dbReference type="Pfam" id="PF09655">
    <property type="entry name" value="Nitr_red_assoc"/>
    <property type="match status" value="1"/>
</dbReference>
<dbReference type="AlphaFoldDB" id="A0A0E9N4U4"/>
<dbReference type="Proteomes" id="UP000033121">
    <property type="component" value="Unassembled WGS sequence"/>
</dbReference>
<gene>
    <name evidence="1" type="ORF">FPE01S_04_00660</name>
</gene>
<dbReference type="NCBIfam" id="TIGR02664">
    <property type="entry name" value="nitr_red_assoc"/>
    <property type="match status" value="1"/>
</dbReference>
<dbReference type="OrthoDB" id="7263223at2"/>
<evidence type="ECO:0000313" key="2">
    <source>
        <dbReference type="Proteomes" id="UP000033121"/>
    </source>
</evidence>
<comment type="caution">
    <text evidence="1">The sequence shown here is derived from an EMBL/GenBank/DDBJ whole genome shotgun (WGS) entry which is preliminary data.</text>
</comment>
<organism evidence="1 2">
    <name type="scientific">Flavihumibacter petaseus NBRC 106054</name>
    <dbReference type="NCBI Taxonomy" id="1220578"/>
    <lineage>
        <taxon>Bacteria</taxon>
        <taxon>Pseudomonadati</taxon>
        <taxon>Bacteroidota</taxon>
        <taxon>Chitinophagia</taxon>
        <taxon>Chitinophagales</taxon>
        <taxon>Chitinophagaceae</taxon>
        <taxon>Flavihumibacter</taxon>
    </lineage>
</organism>
<name>A0A0E9N4U4_9BACT</name>
<dbReference type="RefSeq" id="WP_046370828.1">
    <property type="nucleotide sequence ID" value="NZ_BBWV01000004.1"/>
</dbReference>
<accession>A0A0E9N4U4</accession>
<proteinExistence type="predicted"/>
<protein>
    <recommendedName>
        <fullName evidence="3">Nitrate reductase associated protein</fullName>
    </recommendedName>
</protein>
<sequence>MDKKAFFRFEADFVDTGIRCIPMVVRFKLDLAGVKLLLLTWVRCHFTERQLLVNAPCVNETEISHYRELLIRLSEKHSGQSPKLFEPEQSPSWQQQDIVPEEVQLQAIQYGWKIKHTEWSRLDELQRFALVKLCRPGHENKNFPHAMEEFGWGKRPVNQQP</sequence>
<dbReference type="STRING" id="1220578.FPE01S_04_00660"/>
<keyword evidence="2" id="KW-1185">Reference proteome</keyword>